<proteinExistence type="predicted"/>
<reference evidence="1" key="1">
    <citation type="journal article" date="2022" name="bioRxiv">
        <title>Sequencing and chromosome-scale assembly of the giantPleurodeles waltlgenome.</title>
        <authorList>
            <person name="Brown T."/>
            <person name="Elewa A."/>
            <person name="Iarovenko S."/>
            <person name="Subramanian E."/>
            <person name="Araus A.J."/>
            <person name="Petzold A."/>
            <person name="Susuki M."/>
            <person name="Suzuki K.-i.T."/>
            <person name="Hayashi T."/>
            <person name="Toyoda A."/>
            <person name="Oliveira C."/>
            <person name="Osipova E."/>
            <person name="Leigh N.D."/>
            <person name="Simon A."/>
            <person name="Yun M.H."/>
        </authorList>
    </citation>
    <scope>NUCLEOTIDE SEQUENCE</scope>
    <source>
        <strain evidence="1">20211129_DDA</strain>
        <tissue evidence="1">Liver</tissue>
    </source>
</reference>
<protein>
    <submittedName>
        <fullName evidence="1">Uncharacterized protein</fullName>
    </submittedName>
</protein>
<gene>
    <name evidence="1" type="ORF">NDU88_004721</name>
</gene>
<evidence type="ECO:0000313" key="1">
    <source>
        <dbReference type="EMBL" id="KAJ1107329.1"/>
    </source>
</evidence>
<name>A0AAV7MY18_PLEWA</name>
<accession>A0AAV7MY18</accession>
<dbReference type="EMBL" id="JANPWB010000013">
    <property type="protein sequence ID" value="KAJ1107329.1"/>
    <property type="molecule type" value="Genomic_DNA"/>
</dbReference>
<sequence>MWLALGAVKKAFASYCKEVDPPPIALCYTWLWHGLAMERLADKIDDSRRSFDYIWDPLVRFLSKGLPIAACSPRLQALHLFHV</sequence>
<dbReference type="AlphaFoldDB" id="A0AAV7MY18"/>
<organism evidence="1 2">
    <name type="scientific">Pleurodeles waltl</name>
    <name type="common">Iberian ribbed newt</name>
    <dbReference type="NCBI Taxonomy" id="8319"/>
    <lineage>
        <taxon>Eukaryota</taxon>
        <taxon>Metazoa</taxon>
        <taxon>Chordata</taxon>
        <taxon>Craniata</taxon>
        <taxon>Vertebrata</taxon>
        <taxon>Euteleostomi</taxon>
        <taxon>Amphibia</taxon>
        <taxon>Batrachia</taxon>
        <taxon>Caudata</taxon>
        <taxon>Salamandroidea</taxon>
        <taxon>Salamandridae</taxon>
        <taxon>Pleurodelinae</taxon>
        <taxon>Pleurodeles</taxon>
    </lineage>
</organism>
<dbReference type="Proteomes" id="UP001066276">
    <property type="component" value="Chromosome 9"/>
</dbReference>
<evidence type="ECO:0000313" key="2">
    <source>
        <dbReference type="Proteomes" id="UP001066276"/>
    </source>
</evidence>
<comment type="caution">
    <text evidence="1">The sequence shown here is derived from an EMBL/GenBank/DDBJ whole genome shotgun (WGS) entry which is preliminary data.</text>
</comment>
<keyword evidence="2" id="KW-1185">Reference proteome</keyword>